<evidence type="ECO:0000256" key="1">
    <source>
        <dbReference type="ARBA" id="ARBA00005854"/>
    </source>
</evidence>
<dbReference type="PANTHER" id="PTHR43761">
    <property type="entry name" value="D-ISOMER SPECIFIC 2-HYDROXYACID DEHYDROGENASE FAMILY PROTEIN (AFU_ORTHOLOGUE AFUA_1G13630)"/>
    <property type="match status" value="1"/>
</dbReference>
<protein>
    <submittedName>
        <fullName evidence="8">D-isomer specific 2-hydroxyacid dehydrogenase</fullName>
    </submittedName>
</protein>
<organism evidence="8 9">
    <name type="scientific">Plectosphaerella cucumerina</name>
    <dbReference type="NCBI Taxonomy" id="40658"/>
    <lineage>
        <taxon>Eukaryota</taxon>
        <taxon>Fungi</taxon>
        <taxon>Dikarya</taxon>
        <taxon>Ascomycota</taxon>
        <taxon>Pezizomycotina</taxon>
        <taxon>Sordariomycetes</taxon>
        <taxon>Hypocreomycetidae</taxon>
        <taxon>Glomerellales</taxon>
        <taxon>Plectosphaerellaceae</taxon>
        <taxon>Plectosphaerella</taxon>
    </lineage>
</organism>
<evidence type="ECO:0000256" key="2">
    <source>
        <dbReference type="ARBA" id="ARBA00023002"/>
    </source>
</evidence>
<dbReference type="Proteomes" id="UP000813385">
    <property type="component" value="Unassembled WGS sequence"/>
</dbReference>
<feature type="domain" description="D-isomer specific 2-hydroxyacid dehydrogenase NAD-binding" evidence="7">
    <location>
        <begin position="131"/>
        <end position="312"/>
    </location>
</feature>
<dbReference type="PANTHER" id="PTHR43761:SF1">
    <property type="entry name" value="D-ISOMER SPECIFIC 2-HYDROXYACID DEHYDROGENASE CATALYTIC DOMAIN-CONTAINING PROTEIN-RELATED"/>
    <property type="match status" value="1"/>
</dbReference>
<feature type="region of interest" description="Disordered" evidence="5">
    <location>
        <begin position="1"/>
        <end position="30"/>
    </location>
</feature>
<dbReference type="SUPFAM" id="SSF52283">
    <property type="entry name" value="Formate/glycerate dehydrogenase catalytic domain-like"/>
    <property type="match status" value="1"/>
</dbReference>
<dbReference type="GO" id="GO:0051287">
    <property type="term" value="F:NAD binding"/>
    <property type="evidence" value="ECO:0007669"/>
    <property type="project" value="InterPro"/>
</dbReference>
<evidence type="ECO:0000313" key="8">
    <source>
        <dbReference type="EMBL" id="KAH7369182.1"/>
    </source>
</evidence>
<dbReference type="EMBL" id="JAGPXD010000002">
    <property type="protein sequence ID" value="KAH7369182.1"/>
    <property type="molecule type" value="Genomic_DNA"/>
</dbReference>
<dbReference type="Pfam" id="PF00389">
    <property type="entry name" value="2-Hacid_dh"/>
    <property type="match status" value="1"/>
</dbReference>
<evidence type="ECO:0000259" key="7">
    <source>
        <dbReference type="Pfam" id="PF02826"/>
    </source>
</evidence>
<dbReference type="Pfam" id="PF02826">
    <property type="entry name" value="2-Hacid_dh_C"/>
    <property type="match status" value="1"/>
</dbReference>
<dbReference type="AlphaFoldDB" id="A0A8K0TR07"/>
<evidence type="ECO:0000256" key="5">
    <source>
        <dbReference type="SAM" id="MobiDB-lite"/>
    </source>
</evidence>
<dbReference type="OrthoDB" id="298012at2759"/>
<dbReference type="PROSITE" id="PS00670">
    <property type="entry name" value="D_2_HYDROXYACID_DH_2"/>
    <property type="match status" value="1"/>
</dbReference>
<feature type="compositionally biased region" description="Low complexity" evidence="5">
    <location>
        <begin position="8"/>
        <end position="26"/>
    </location>
</feature>
<accession>A0A8K0TR07</accession>
<name>A0A8K0TR07_9PEZI</name>
<sequence length="342" mass="36843">MAPHFLDASSPGATTPPASTQTQSPAGPKPRLYILSDFHPEAVKHAQSLFDCVLFGDPEGDRWRESATAILIKDYYITDQDLAAAPQLRVIGKQGVGLDKIDLDACARRGVEVCNSPGINAGAVAEMTLCLAMNVAREVAHITIRQRVDGEAIRKETVNGTLLSRRTLGIIGMGHIGQAVARMFSGGLQTPILAYDPYAPRKGGPWDDIPHRRVDSLEDILDAADIVSLHLPLTADTKGLISAPQLKRMKSTAILLNTARGGLVDEDDLTEALEKGQIWGAGFDCHVQEPPTLAKYQRLWSNPRFLGTPHIAAATDETQIATINAATDKVYAFLTRKGPGAQ</sequence>
<proteinExistence type="inferred from homology"/>
<evidence type="ECO:0000256" key="4">
    <source>
        <dbReference type="RuleBase" id="RU003719"/>
    </source>
</evidence>
<evidence type="ECO:0000313" key="9">
    <source>
        <dbReference type="Proteomes" id="UP000813385"/>
    </source>
</evidence>
<evidence type="ECO:0000256" key="3">
    <source>
        <dbReference type="ARBA" id="ARBA00023027"/>
    </source>
</evidence>
<evidence type="ECO:0000259" key="6">
    <source>
        <dbReference type="Pfam" id="PF00389"/>
    </source>
</evidence>
<keyword evidence="9" id="KW-1185">Reference proteome</keyword>
<dbReference type="InterPro" id="IPR050418">
    <property type="entry name" value="D-iso_2-hydroxyacid_DH_PdxB"/>
</dbReference>
<dbReference type="GO" id="GO:0016616">
    <property type="term" value="F:oxidoreductase activity, acting on the CH-OH group of donors, NAD or NADP as acceptor"/>
    <property type="evidence" value="ECO:0007669"/>
    <property type="project" value="InterPro"/>
</dbReference>
<reference evidence="8" key="1">
    <citation type="journal article" date="2021" name="Nat. Commun.">
        <title>Genetic determinants of endophytism in the Arabidopsis root mycobiome.</title>
        <authorList>
            <person name="Mesny F."/>
            <person name="Miyauchi S."/>
            <person name="Thiergart T."/>
            <person name="Pickel B."/>
            <person name="Atanasova L."/>
            <person name="Karlsson M."/>
            <person name="Huettel B."/>
            <person name="Barry K.W."/>
            <person name="Haridas S."/>
            <person name="Chen C."/>
            <person name="Bauer D."/>
            <person name="Andreopoulos W."/>
            <person name="Pangilinan J."/>
            <person name="LaButti K."/>
            <person name="Riley R."/>
            <person name="Lipzen A."/>
            <person name="Clum A."/>
            <person name="Drula E."/>
            <person name="Henrissat B."/>
            <person name="Kohler A."/>
            <person name="Grigoriev I.V."/>
            <person name="Martin F.M."/>
            <person name="Hacquard S."/>
        </authorList>
    </citation>
    <scope>NUCLEOTIDE SEQUENCE</scope>
    <source>
        <strain evidence="8">MPI-CAGE-AT-0016</strain>
    </source>
</reference>
<dbReference type="PROSITE" id="PS00065">
    <property type="entry name" value="D_2_HYDROXYACID_DH_1"/>
    <property type="match status" value="1"/>
</dbReference>
<dbReference type="InterPro" id="IPR006140">
    <property type="entry name" value="D-isomer_DH_NAD-bd"/>
</dbReference>
<dbReference type="PROSITE" id="PS00671">
    <property type="entry name" value="D_2_HYDROXYACID_DH_3"/>
    <property type="match status" value="1"/>
</dbReference>
<dbReference type="InterPro" id="IPR006139">
    <property type="entry name" value="D-isomer_2_OHA_DH_cat_dom"/>
</dbReference>
<comment type="caution">
    <text evidence="8">The sequence shown here is derived from an EMBL/GenBank/DDBJ whole genome shotgun (WGS) entry which is preliminary data.</text>
</comment>
<dbReference type="SUPFAM" id="SSF51735">
    <property type="entry name" value="NAD(P)-binding Rossmann-fold domains"/>
    <property type="match status" value="1"/>
</dbReference>
<dbReference type="InterPro" id="IPR036291">
    <property type="entry name" value="NAD(P)-bd_dom_sf"/>
</dbReference>
<keyword evidence="3" id="KW-0520">NAD</keyword>
<dbReference type="InterPro" id="IPR029752">
    <property type="entry name" value="D-isomer_DH_CS1"/>
</dbReference>
<feature type="domain" description="D-isomer specific 2-hydroxyacid dehydrogenase catalytic" evidence="6">
    <location>
        <begin position="65"/>
        <end position="337"/>
    </location>
</feature>
<dbReference type="InterPro" id="IPR029753">
    <property type="entry name" value="D-isomer_DH_CS"/>
</dbReference>
<gene>
    <name evidence="8" type="ORF">B0T11DRAFT_71422</name>
</gene>
<keyword evidence="2 4" id="KW-0560">Oxidoreductase</keyword>
<dbReference type="Gene3D" id="3.40.50.720">
    <property type="entry name" value="NAD(P)-binding Rossmann-like Domain"/>
    <property type="match status" value="2"/>
</dbReference>
<comment type="similarity">
    <text evidence="1 4">Belongs to the D-isomer specific 2-hydroxyacid dehydrogenase family.</text>
</comment>